<protein>
    <submittedName>
        <fullName evidence="2">Uncharacterized protein</fullName>
    </submittedName>
</protein>
<dbReference type="RefSeq" id="WP_096720068.1">
    <property type="nucleotide sequence ID" value="NZ_MTZV01000004.1"/>
</dbReference>
<dbReference type="AlphaFoldDB" id="A0A2A4EX95"/>
<evidence type="ECO:0000313" key="3">
    <source>
        <dbReference type="Proteomes" id="UP000218022"/>
    </source>
</evidence>
<dbReference type="Proteomes" id="UP000218022">
    <property type="component" value="Unassembled WGS sequence"/>
</dbReference>
<accession>A0A2A4EX95</accession>
<organism evidence="2 3">
    <name type="scientific">Paraburkholderia acidicola</name>
    <dbReference type="NCBI Taxonomy" id="1912599"/>
    <lineage>
        <taxon>Bacteria</taxon>
        <taxon>Pseudomonadati</taxon>
        <taxon>Pseudomonadota</taxon>
        <taxon>Betaproteobacteria</taxon>
        <taxon>Burkholderiales</taxon>
        <taxon>Burkholderiaceae</taxon>
        <taxon>Paraburkholderia</taxon>
    </lineage>
</organism>
<sequence length="70" mass="7571">MPHHEPHNPPPSKIHPMIAHRPEPTDPPMPDEPYDPDTEPGPAPELPEPGTLPIGDPPPQPNQTPQAGYA</sequence>
<dbReference type="EMBL" id="MTZV01000004">
    <property type="protein sequence ID" value="PCE25062.1"/>
    <property type="molecule type" value="Genomic_DNA"/>
</dbReference>
<evidence type="ECO:0000256" key="1">
    <source>
        <dbReference type="SAM" id="MobiDB-lite"/>
    </source>
</evidence>
<feature type="region of interest" description="Disordered" evidence="1">
    <location>
        <begin position="1"/>
        <end position="70"/>
    </location>
</feature>
<gene>
    <name evidence="2" type="ORF">BWP39_11090</name>
</gene>
<proteinExistence type="predicted"/>
<evidence type="ECO:0000313" key="2">
    <source>
        <dbReference type="EMBL" id="PCE25062.1"/>
    </source>
</evidence>
<comment type="caution">
    <text evidence="2">The sequence shown here is derived from an EMBL/GenBank/DDBJ whole genome shotgun (WGS) entry which is preliminary data.</text>
</comment>
<reference evidence="2 3" key="1">
    <citation type="submission" date="2017-01" db="EMBL/GenBank/DDBJ databases">
        <title>Whole-Genome Shotgun Sequencing of Two beta-Proteobacterial Species in Search of the Bulgecin Biosynthetic Cluster.</title>
        <authorList>
            <person name="Horsman M.E."/>
            <person name="Marous D.R."/>
            <person name="Li R."/>
            <person name="Oliver R.A."/>
            <person name="Byun B."/>
            <person name="Emrich S.J."/>
            <person name="Boggess B."/>
            <person name="Townsend C.A."/>
            <person name="Mobashery S."/>
        </authorList>
    </citation>
    <scope>NUCLEOTIDE SEQUENCE [LARGE SCALE GENOMIC DNA]</scope>
    <source>
        <strain evidence="2 3">ATCC 31363</strain>
    </source>
</reference>
<name>A0A2A4EX95_9BURK</name>